<dbReference type="GO" id="GO:0016209">
    <property type="term" value="F:antioxidant activity"/>
    <property type="evidence" value="ECO:0007669"/>
    <property type="project" value="InterPro"/>
</dbReference>
<evidence type="ECO:0000313" key="3">
    <source>
        <dbReference type="EMBL" id="RKL66900.1"/>
    </source>
</evidence>
<reference evidence="3 4" key="1">
    <citation type="submission" date="2017-10" db="EMBL/GenBank/DDBJ databases">
        <title>Bacillus sp. nov., a halophilic bacterium isolated from a Keqin Lake.</title>
        <authorList>
            <person name="Wang H."/>
        </authorList>
    </citation>
    <scope>NUCLEOTIDE SEQUENCE [LARGE SCALE GENOMIC DNA]</scope>
    <source>
        <strain evidence="3 4">KCTC 13187</strain>
    </source>
</reference>
<dbReference type="EMBL" id="PDOE01000005">
    <property type="protein sequence ID" value="RKL66900.1"/>
    <property type="molecule type" value="Genomic_DNA"/>
</dbReference>
<evidence type="ECO:0000259" key="2">
    <source>
        <dbReference type="Pfam" id="PF00578"/>
    </source>
</evidence>
<dbReference type="AlphaFoldDB" id="A0A3A9K7U7"/>
<dbReference type="Pfam" id="PF00578">
    <property type="entry name" value="AhpC-TSA"/>
    <property type="match status" value="1"/>
</dbReference>
<dbReference type="GO" id="GO:0016491">
    <property type="term" value="F:oxidoreductase activity"/>
    <property type="evidence" value="ECO:0007669"/>
    <property type="project" value="InterPro"/>
</dbReference>
<comment type="caution">
    <text evidence="3">The sequence shown here is derived from an EMBL/GenBank/DDBJ whole genome shotgun (WGS) entry which is preliminary data.</text>
</comment>
<evidence type="ECO:0000313" key="4">
    <source>
        <dbReference type="Proteomes" id="UP000281498"/>
    </source>
</evidence>
<evidence type="ECO:0000256" key="1">
    <source>
        <dbReference type="ARBA" id="ARBA00023157"/>
    </source>
</evidence>
<accession>A0A3A9K7U7</accession>
<proteinExistence type="predicted"/>
<dbReference type="InterPro" id="IPR000866">
    <property type="entry name" value="AhpC/TSA"/>
</dbReference>
<dbReference type="OrthoDB" id="2969413at2"/>
<gene>
    <name evidence="3" type="ORF">CR203_13810</name>
</gene>
<dbReference type="InterPro" id="IPR036249">
    <property type="entry name" value="Thioredoxin-like_sf"/>
</dbReference>
<keyword evidence="4" id="KW-1185">Reference proteome</keyword>
<dbReference type="SUPFAM" id="SSF52833">
    <property type="entry name" value="Thioredoxin-like"/>
    <property type="match status" value="1"/>
</dbReference>
<dbReference type="Gene3D" id="3.40.30.10">
    <property type="entry name" value="Glutaredoxin"/>
    <property type="match status" value="1"/>
</dbReference>
<name>A0A3A9K7U7_9BACI</name>
<dbReference type="Proteomes" id="UP000281498">
    <property type="component" value="Unassembled WGS sequence"/>
</dbReference>
<organism evidence="3 4">
    <name type="scientific">Salipaludibacillus neizhouensis</name>
    <dbReference type="NCBI Taxonomy" id="885475"/>
    <lineage>
        <taxon>Bacteria</taxon>
        <taxon>Bacillati</taxon>
        <taxon>Bacillota</taxon>
        <taxon>Bacilli</taxon>
        <taxon>Bacillales</taxon>
        <taxon>Bacillaceae</taxon>
    </lineage>
</organism>
<sequence length="97" mass="10928">MNSKLEEIEELGYSVYAISPSDPESHLTLREVNGLEFPVLSDTDYAVGVEFGFIELEEEAVYRGFTAVNPETEKMTTRIDYLVGDNFEELSGILEDL</sequence>
<protein>
    <recommendedName>
        <fullName evidence="2">Alkyl hydroperoxide reductase subunit C/ Thiol specific antioxidant domain-containing protein</fullName>
    </recommendedName>
</protein>
<feature type="domain" description="Alkyl hydroperoxide reductase subunit C/ Thiol specific antioxidant" evidence="2">
    <location>
        <begin position="1"/>
        <end position="71"/>
    </location>
</feature>
<keyword evidence="1" id="KW-1015">Disulfide bond</keyword>